<evidence type="ECO:0000259" key="13">
    <source>
        <dbReference type="PROSITE" id="PS51722"/>
    </source>
</evidence>
<dbReference type="Proteomes" id="UP000187013">
    <property type="component" value="Unassembled WGS sequence"/>
</dbReference>
<evidence type="ECO:0000256" key="10">
    <source>
        <dbReference type="ARBA" id="ARBA00063537"/>
    </source>
</evidence>
<dbReference type="Pfam" id="PF08938">
    <property type="entry name" value="HBS1_N"/>
    <property type="match status" value="1"/>
</dbReference>
<dbReference type="EMBL" id="BDGX01000032">
    <property type="protein sequence ID" value="GAV51939.1"/>
    <property type="molecule type" value="Genomic_DNA"/>
</dbReference>
<evidence type="ECO:0000256" key="9">
    <source>
        <dbReference type="ARBA" id="ARBA00049117"/>
    </source>
</evidence>
<dbReference type="FunFam" id="3.40.50.300:FF:000204">
    <property type="entry name" value="Translation elongation factor Tu"/>
    <property type="match status" value="1"/>
</dbReference>
<evidence type="ECO:0000313" key="14">
    <source>
        <dbReference type="EMBL" id="GAV51939.1"/>
    </source>
</evidence>
<dbReference type="CDD" id="cd01883">
    <property type="entry name" value="EF1_alpha"/>
    <property type="match status" value="1"/>
</dbReference>
<proteinExistence type="inferred from homology"/>
<comment type="catalytic activity">
    <reaction evidence="9">
        <text>GTP + H2O = GDP + phosphate + H(+)</text>
        <dbReference type="Rhea" id="RHEA:19669"/>
        <dbReference type="ChEBI" id="CHEBI:15377"/>
        <dbReference type="ChEBI" id="CHEBI:15378"/>
        <dbReference type="ChEBI" id="CHEBI:37565"/>
        <dbReference type="ChEBI" id="CHEBI:43474"/>
        <dbReference type="ChEBI" id="CHEBI:58189"/>
    </reaction>
    <physiologicalReaction direction="left-to-right" evidence="9">
        <dbReference type="Rhea" id="RHEA:19670"/>
    </physiologicalReaction>
</comment>
<protein>
    <recommendedName>
        <fullName evidence="11">Elongation factor 1 alpha-like protein</fullName>
    </recommendedName>
</protein>
<comment type="subunit">
    <text evidence="10">Component of the Dom34-Hbs1 complex, also named Pelota-HBS1L complex, composed of dom34 and hbs1.</text>
</comment>
<dbReference type="Pfam" id="PF00009">
    <property type="entry name" value="GTP_EFTU"/>
    <property type="match status" value="1"/>
</dbReference>
<evidence type="ECO:0000313" key="15">
    <source>
        <dbReference type="Proteomes" id="UP000187013"/>
    </source>
</evidence>
<reference evidence="14 15" key="1">
    <citation type="submission" date="2016-08" db="EMBL/GenBank/DDBJ databases">
        <title>Draft genome sequence of allopolyploid Zygosaccharomyces rouxii.</title>
        <authorList>
            <person name="Watanabe J."/>
            <person name="Uehara K."/>
            <person name="Mogi Y."/>
            <person name="Tsukioka Y."/>
        </authorList>
    </citation>
    <scope>NUCLEOTIDE SEQUENCE [LARGE SCALE GENOMIC DNA]</scope>
    <source>
        <strain evidence="14 15">NBRC 110957</strain>
    </source>
</reference>
<comment type="similarity">
    <text evidence="2">Belongs to the TRAFAC class translation factor GTPase superfamily. Classic translation factor GTPase family. EF-Tu/EF-1A subfamily.</text>
</comment>
<evidence type="ECO:0000256" key="5">
    <source>
        <dbReference type="ARBA" id="ARBA00022801"/>
    </source>
</evidence>
<organism evidence="14 15">
    <name type="scientific">Zygosaccharomyces rouxii</name>
    <dbReference type="NCBI Taxonomy" id="4956"/>
    <lineage>
        <taxon>Eukaryota</taxon>
        <taxon>Fungi</taxon>
        <taxon>Dikarya</taxon>
        <taxon>Ascomycota</taxon>
        <taxon>Saccharomycotina</taxon>
        <taxon>Saccharomycetes</taxon>
        <taxon>Saccharomycetales</taxon>
        <taxon>Saccharomycetaceae</taxon>
        <taxon>Zygosaccharomyces</taxon>
    </lineage>
</organism>
<sequence length="800" mass="89551">MVAYDDDDLMDYEEELPEFENEADLDEYLNDDEYDLMNQIFPRVKKEMLDYQSWDNFALKKTIFETNFDPEESLKVLKRTFKKKKSEVSLGSSSGGLSKLEQLARTRAAQNNTPKTSTPDDQEDRSISLLSKLRNGTRGEQPPKSTLGERLKATQPSANASTSTSTNGLASKLAALKKSNTNEPSSLGSRLSALRKQAPEAKKPKVRKEHSAPSQPPQRQPPNPWEAIRIMRNEAHQVLPPKNNDSLVLATIVMKQFASDKPSKDLQKRNYDEMFAPFYPPLCSNNTNRIKAAKTKAAENFKKPSPDDVVLEAQSKALDNVTENVSKLKVREEKQAKQQSQPKLATKPTKPTDPIDVHSYLSKGKPHCSFVVIGHVDSGKSTLMGRVLYDLGVVDISHLRKLKRESEIVGKSSFHLAWVMDQTPEERERGVTVSVCTNDFETPSTRFTIVDAPGHRDFVPSAIAGISEADAAVLSIDCGTDAFESGFNLDGQTKEHTLLARSLGVGHIIVAMNKMDTVDWYQERFEQIRRELSSFFENIGFKPEQISWIPCSGLTGANVVKRTTHEMQNWYQGRSLVEELEYKAEQIGKAYQEDIINSPFLFSITEVLSVNKNDEVVVSGKVESGSIQPGETLNIFPSEQSVVVNRITIDNNERKVPVATKGDFAVLRLRNTFAEIIEAGDLAASVGVEIPVRNTLKVQALTFQMDRPLLPGTPFMFFKGVNEQPARVSKLNSIIDKQDPSKIVKKKVKHLGSNQAAIFEIELIEKERWIPLLTSTQNRRMSRIVMRKEGRTIAAGTIIK</sequence>
<feature type="compositionally biased region" description="Polar residues" evidence="12">
    <location>
        <begin position="178"/>
        <end position="189"/>
    </location>
</feature>
<evidence type="ECO:0000256" key="7">
    <source>
        <dbReference type="ARBA" id="ARBA00022917"/>
    </source>
</evidence>
<dbReference type="AlphaFoldDB" id="A0A1Q3A885"/>
<evidence type="ECO:0000256" key="11">
    <source>
        <dbReference type="ARBA" id="ARBA00074866"/>
    </source>
</evidence>
<dbReference type="SUPFAM" id="SSF52540">
    <property type="entry name" value="P-loop containing nucleoside triphosphate hydrolases"/>
    <property type="match status" value="1"/>
</dbReference>
<dbReference type="PROSITE" id="PS51722">
    <property type="entry name" value="G_TR_2"/>
    <property type="match status" value="1"/>
</dbReference>
<keyword evidence="6" id="KW-0810">Translation regulation</keyword>
<evidence type="ECO:0000256" key="1">
    <source>
        <dbReference type="ARBA" id="ARBA00004496"/>
    </source>
</evidence>
<dbReference type="InterPro" id="IPR015033">
    <property type="entry name" value="HBS1-like_N"/>
</dbReference>
<dbReference type="GO" id="GO:0005737">
    <property type="term" value="C:cytoplasm"/>
    <property type="evidence" value="ECO:0007669"/>
    <property type="project" value="UniProtKB-SubCell"/>
</dbReference>
<dbReference type="InterPro" id="IPR009000">
    <property type="entry name" value="Transl_B-barrel_sf"/>
</dbReference>
<dbReference type="SUPFAM" id="SSF50465">
    <property type="entry name" value="EF-Tu/eEF-1alpha/eIF2-gamma C-terminal domain"/>
    <property type="match status" value="1"/>
</dbReference>
<dbReference type="InterPro" id="IPR031157">
    <property type="entry name" value="G_TR_CS"/>
</dbReference>
<dbReference type="GO" id="GO:0006412">
    <property type="term" value="P:translation"/>
    <property type="evidence" value="ECO:0007669"/>
    <property type="project" value="UniProtKB-KW"/>
</dbReference>
<dbReference type="Gene3D" id="3.40.50.300">
    <property type="entry name" value="P-loop containing nucleotide triphosphate hydrolases"/>
    <property type="match status" value="1"/>
</dbReference>
<keyword evidence="3" id="KW-0963">Cytoplasm</keyword>
<dbReference type="Gene3D" id="2.40.30.10">
    <property type="entry name" value="Translation factors"/>
    <property type="match status" value="2"/>
</dbReference>
<gene>
    <name evidence="14" type="ORF">ZYGR_0AF04110</name>
</gene>
<feature type="region of interest" description="Disordered" evidence="12">
    <location>
        <begin position="327"/>
        <end position="354"/>
    </location>
</feature>
<dbReference type="CDD" id="cd04093">
    <property type="entry name" value="HBS1_C_III"/>
    <property type="match status" value="1"/>
</dbReference>
<keyword evidence="5" id="KW-0378">Hydrolase</keyword>
<dbReference type="PANTHER" id="PTHR23115">
    <property type="entry name" value="TRANSLATION FACTOR"/>
    <property type="match status" value="1"/>
</dbReference>
<dbReference type="GO" id="GO:0005525">
    <property type="term" value="F:GTP binding"/>
    <property type="evidence" value="ECO:0007669"/>
    <property type="project" value="UniProtKB-KW"/>
</dbReference>
<dbReference type="FunFam" id="2.40.30.10:FF:000070">
    <property type="entry name" value="Translation elongation factor EF-1 subunit"/>
    <property type="match status" value="1"/>
</dbReference>
<dbReference type="InterPro" id="IPR054696">
    <property type="entry name" value="GTP-eEF1A_C"/>
</dbReference>
<feature type="compositionally biased region" description="Low complexity" evidence="12">
    <location>
        <begin position="153"/>
        <end position="171"/>
    </location>
</feature>
<dbReference type="GO" id="GO:1990533">
    <property type="term" value="C:Dom34-Hbs1 complex"/>
    <property type="evidence" value="ECO:0007669"/>
    <property type="project" value="UniProtKB-ARBA"/>
</dbReference>
<keyword evidence="7" id="KW-0648">Protein biosynthesis</keyword>
<dbReference type="InterPro" id="IPR027417">
    <property type="entry name" value="P-loop_NTPase"/>
</dbReference>
<dbReference type="InterPro" id="IPR009001">
    <property type="entry name" value="Transl_elong_EF1A/Init_IF2_C"/>
</dbReference>
<evidence type="ECO:0000256" key="12">
    <source>
        <dbReference type="SAM" id="MobiDB-lite"/>
    </source>
</evidence>
<keyword evidence="8" id="KW-0342">GTP-binding</keyword>
<comment type="subcellular location">
    <subcellularLocation>
        <location evidence="1">Cytoplasm</location>
    </subcellularLocation>
</comment>
<accession>A0A1Q3A885</accession>
<dbReference type="PRINTS" id="PR00315">
    <property type="entry name" value="ELONGATNFCT"/>
</dbReference>
<feature type="region of interest" description="Disordered" evidence="12">
    <location>
        <begin position="84"/>
        <end position="224"/>
    </location>
</feature>
<dbReference type="OrthoDB" id="342024at2759"/>
<dbReference type="GO" id="GO:0003924">
    <property type="term" value="F:GTPase activity"/>
    <property type="evidence" value="ECO:0007669"/>
    <property type="project" value="InterPro"/>
</dbReference>
<dbReference type="InterPro" id="IPR000795">
    <property type="entry name" value="T_Tr_GTP-bd_dom"/>
</dbReference>
<dbReference type="SUPFAM" id="SSF50447">
    <property type="entry name" value="Translation proteins"/>
    <property type="match status" value="1"/>
</dbReference>
<evidence type="ECO:0000256" key="2">
    <source>
        <dbReference type="ARBA" id="ARBA00007249"/>
    </source>
</evidence>
<comment type="caution">
    <text evidence="14">The sequence shown here is derived from an EMBL/GenBank/DDBJ whole genome shotgun (WGS) entry which is preliminary data.</text>
</comment>
<name>A0A1Q3A885_ZYGRO</name>
<evidence type="ECO:0000256" key="8">
    <source>
        <dbReference type="ARBA" id="ARBA00023134"/>
    </source>
</evidence>
<feature type="compositionally biased region" description="Pro residues" evidence="12">
    <location>
        <begin position="214"/>
        <end position="224"/>
    </location>
</feature>
<dbReference type="Pfam" id="PF22594">
    <property type="entry name" value="GTP-eEF1A_C"/>
    <property type="match status" value="1"/>
</dbReference>
<dbReference type="GO" id="GO:0006417">
    <property type="term" value="P:regulation of translation"/>
    <property type="evidence" value="ECO:0007669"/>
    <property type="project" value="UniProtKB-KW"/>
</dbReference>
<keyword evidence="4" id="KW-0547">Nucleotide-binding</keyword>
<evidence type="ECO:0000256" key="3">
    <source>
        <dbReference type="ARBA" id="ARBA00022490"/>
    </source>
</evidence>
<dbReference type="InterPro" id="IPR050100">
    <property type="entry name" value="TRAFAC_GTPase_members"/>
</dbReference>
<dbReference type="PROSITE" id="PS00301">
    <property type="entry name" value="G_TR_1"/>
    <property type="match status" value="1"/>
</dbReference>
<feature type="compositionally biased region" description="Polar residues" evidence="12">
    <location>
        <begin position="108"/>
        <end position="119"/>
    </location>
</feature>
<evidence type="ECO:0000256" key="6">
    <source>
        <dbReference type="ARBA" id="ARBA00022845"/>
    </source>
</evidence>
<feature type="compositionally biased region" description="Low complexity" evidence="12">
    <location>
        <begin position="88"/>
        <end position="101"/>
    </location>
</feature>
<evidence type="ECO:0000256" key="4">
    <source>
        <dbReference type="ARBA" id="ARBA00022741"/>
    </source>
</evidence>
<feature type="domain" description="Tr-type G" evidence="13">
    <location>
        <begin position="365"/>
        <end position="589"/>
    </location>
</feature>